<feature type="compositionally biased region" description="Acidic residues" evidence="1">
    <location>
        <begin position="86"/>
        <end position="96"/>
    </location>
</feature>
<feature type="compositionally biased region" description="Polar residues" evidence="1">
    <location>
        <begin position="137"/>
        <end position="148"/>
    </location>
</feature>
<dbReference type="Gene3D" id="3.10.20.90">
    <property type="entry name" value="Phosphatidylinositol 3-kinase Catalytic Subunit, Chain A, domain 1"/>
    <property type="match status" value="1"/>
</dbReference>
<dbReference type="InterPro" id="IPR022617">
    <property type="entry name" value="Rad60/SUMO-like_dom"/>
</dbReference>
<name>G8ZUZ9_TORDE</name>
<protein>
    <recommendedName>
        <fullName evidence="2">Rad60/SUMO-like domain-containing protein</fullName>
    </recommendedName>
</protein>
<gene>
    <name evidence="3" type="primary">TDEL0E02000</name>
    <name evidence="3" type="ORF">TDEL_0E02000</name>
</gene>
<organism evidence="3 4">
    <name type="scientific">Torulaspora delbrueckii</name>
    <name type="common">Yeast</name>
    <name type="synonym">Candida colliculosa</name>
    <dbReference type="NCBI Taxonomy" id="4950"/>
    <lineage>
        <taxon>Eukaryota</taxon>
        <taxon>Fungi</taxon>
        <taxon>Dikarya</taxon>
        <taxon>Ascomycota</taxon>
        <taxon>Saccharomycotina</taxon>
        <taxon>Saccharomycetes</taxon>
        <taxon>Saccharomycetales</taxon>
        <taxon>Saccharomycetaceae</taxon>
        <taxon>Torulaspora</taxon>
    </lineage>
</organism>
<dbReference type="GeneID" id="11501041"/>
<evidence type="ECO:0000259" key="2">
    <source>
        <dbReference type="Pfam" id="PF11976"/>
    </source>
</evidence>
<keyword evidence="4" id="KW-1185">Reference proteome</keyword>
<dbReference type="InterPro" id="IPR029071">
    <property type="entry name" value="Ubiquitin-like_domsf"/>
</dbReference>
<feature type="domain" description="Rad60/SUMO-like" evidence="2">
    <location>
        <begin position="365"/>
        <end position="436"/>
    </location>
</feature>
<dbReference type="SUPFAM" id="SSF54236">
    <property type="entry name" value="Ubiquitin-like"/>
    <property type="match status" value="1"/>
</dbReference>
<dbReference type="HOGENOM" id="CLU_048318_0_0_1"/>
<dbReference type="OrthoDB" id="3365399at2759"/>
<dbReference type="EMBL" id="HE616746">
    <property type="protein sequence ID" value="CCE92443.1"/>
    <property type="molecule type" value="Genomic_DNA"/>
</dbReference>
<dbReference type="Pfam" id="PF11976">
    <property type="entry name" value="Rad60-SLD"/>
    <property type="match status" value="1"/>
</dbReference>
<feature type="compositionally biased region" description="Polar residues" evidence="1">
    <location>
        <begin position="1"/>
        <end position="12"/>
    </location>
</feature>
<feature type="compositionally biased region" description="Basic and acidic residues" evidence="1">
    <location>
        <begin position="149"/>
        <end position="158"/>
    </location>
</feature>
<dbReference type="InParanoid" id="G8ZUZ9"/>
<dbReference type="eggNOG" id="ENOG502QS09">
    <property type="taxonomic scope" value="Eukaryota"/>
</dbReference>
<evidence type="ECO:0000313" key="3">
    <source>
        <dbReference type="EMBL" id="CCE92443.1"/>
    </source>
</evidence>
<feature type="compositionally biased region" description="Acidic residues" evidence="1">
    <location>
        <begin position="16"/>
        <end position="25"/>
    </location>
</feature>
<dbReference type="Proteomes" id="UP000005627">
    <property type="component" value="Chromosome 5"/>
</dbReference>
<sequence length="436" mass="49773">MTEKTGQMGNDHQASDDDIFGDDDDLFRNDTFVDEEAYRPFIPVYVESEPNSEVTKDQLHNSSKSPIPPDPEGFKNEVKESLYSSDGEESNEELPTDNELRSVVNPPIEEHGPRRRLRSHKPCSVVNEDSSLPVKRQSPSDLSNASKYQKSDIDRPLETEESYNVSEPVEETRQMSTSSPAKGTKARQKIFNLMFLSKLEGTVDRAIQLKVLGKYDFASILESVLERVVEEFKIPYPVMHQYTVDNVTLYWNGGKLLKFMTCDSLKISNIDNNEVTEIEVTMVSKSDEERFEEEERARLLRVEKEAMSKAKLPTTFEADPSDDNGEADCSIEIIEMDDSSRESEMKEGSKLAPVDLEDEDELEVIKLALVGQDNARLYVNVRRSTPFSKVAEYYKLHKPLPMEVKLNLYFDHEKLDLNETVGDQELEDEDMLEVVI</sequence>
<dbReference type="KEGG" id="tdl:TDEL_0E02000"/>
<feature type="region of interest" description="Disordered" evidence="1">
    <location>
        <begin position="1"/>
        <end position="27"/>
    </location>
</feature>
<proteinExistence type="predicted"/>
<dbReference type="CDD" id="cd17080">
    <property type="entry name" value="Ubl_SLD2_Esc2_like"/>
    <property type="match status" value="1"/>
</dbReference>
<reference evidence="3 4" key="1">
    <citation type="journal article" date="2011" name="Proc. Natl. Acad. Sci. U.S.A.">
        <title>Evolutionary erosion of yeast sex chromosomes by mating-type switching accidents.</title>
        <authorList>
            <person name="Gordon J.L."/>
            <person name="Armisen D."/>
            <person name="Proux-Wera E."/>
            <person name="Oheigeartaigh S.S."/>
            <person name="Byrne K.P."/>
            <person name="Wolfe K.H."/>
        </authorList>
    </citation>
    <scope>NUCLEOTIDE SEQUENCE [LARGE SCALE GENOMIC DNA]</scope>
    <source>
        <strain evidence="4">ATCC 10662 / CBS 1146 / NBRC 0425 / NCYC 2629 / NRRL Y-866</strain>
    </source>
</reference>
<evidence type="ECO:0000313" key="4">
    <source>
        <dbReference type="Proteomes" id="UP000005627"/>
    </source>
</evidence>
<dbReference type="FunCoup" id="G8ZUZ9">
    <property type="interactions" value="51"/>
</dbReference>
<accession>G8ZUZ9</accession>
<dbReference type="RefSeq" id="XP_003681654.1">
    <property type="nucleotide sequence ID" value="XM_003681606.1"/>
</dbReference>
<dbReference type="AlphaFoldDB" id="G8ZUZ9"/>
<evidence type="ECO:0000256" key="1">
    <source>
        <dbReference type="SAM" id="MobiDB-lite"/>
    </source>
</evidence>
<feature type="region of interest" description="Disordered" evidence="1">
    <location>
        <begin position="44"/>
        <end position="183"/>
    </location>
</feature>